<dbReference type="PANTHER" id="PTHR24221">
    <property type="entry name" value="ATP-BINDING CASSETTE SUB-FAMILY B"/>
    <property type="match status" value="1"/>
</dbReference>
<organism evidence="1 2">
    <name type="scientific">Marasmius tenuissimus</name>
    <dbReference type="NCBI Taxonomy" id="585030"/>
    <lineage>
        <taxon>Eukaryota</taxon>
        <taxon>Fungi</taxon>
        <taxon>Dikarya</taxon>
        <taxon>Basidiomycota</taxon>
        <taxon>Agaricomycotina</taxon>
        <taxon>Agaricomycetes</taxon>
        <taxon>Agaricomycetidae</taxon>
        <taxon>Agaricales</taxon>
        <taxon>Marasmiineae</taxon>
        <taxon>Marasmiaceae</taxon>
        <taxon>Marasmius</taxon>
    </lineage>
</organism>
<dbReference type="Gene3D" id="3.40.50.300">
    <property type="entry name" value="P-loop containing nucleotide triphosphate hydrolases"/>
    <property type="match status" value="1"/>
</dbReference>
<keyword evidence="2" id="KW-1185">Reference proteome</keyword>
<name>A0ABR3AC43_9AGAR</name>
<dbReference type="InterPro" id="IPR027417">
    <property type="entry name" value="P-loop_NTPase"/>
</dbReference>
<evidence type="ECO:0000313" key="2">
    <source>
        <dbReference type="Proteomes" id="UP001437256"/>
    </source>
</evidence>
<sequence>MAPVLLRIIDFEGQLLVNDVDVRQYDPADYHKHTTAVFQNFSKYNSTVRENVGLGRVDALSRRSAVEAAVRLAQADTLVEALPDGLQTMLESPGFENLSYPGMPQPQSSRHHGLSGGEVSRVIYFSPVPLF</sequence>
<proteinExistence type="predicted"/>
<dbReference type="SUPFAM" id="SSF52540">
    <property type="entry name" value="P-loop containing nucleoside triphosphate hydrolases"/>
    <property type="match status" value="1"/>
</dbReference>
<reference evidence="1 2" key="1">
    <citation type="submission" date="2024-05" db="EMBL/GenBank/DDBJ databases">
        <title>A draft genome resource for the thread blight pathogen Marasmius tenuissimus strain MS-2.</title>
        <authorList>
            <person name="Yulfo-Soto G.E."/>
            <person name="Baruah I.K."/>
            <person name="Amoako-Attah I."/>
            <person name="Bukari Y."/>
            <person name="Meinhardt L.W."/>
            <person name="Bailey B.A."/>
            <person name="Cohen S.P."/>
        </authorList>
    </citation>
    <scope>NUCLEOTIDE SEQUENCE [LARGE SCALE GENOMIC DNA]</scope>
    <source>
        <strain evidence="1 2">MS-2</strain>
    </source>
</reference>
<evidence type="ECO:0000313" key="1">
    <source>
        <dbReference type="EMBL" id="KAL0070964.1"/>
    </source>
</evidence>
<accession>A0ABR3AC43</accession>
<dbReference type="Proteomes" id="UP001437256">
    <property type="component" value="Unassembled WGS sequence"/>
</dbReference>
<protein>
    <submittedName>
        <fullName evidence="1">Uncharacterized protein</fullName>
    </submittedName>
</protein>
<dbReference type="EMBL" id="JBBXMP010000005">
    <property type="protein sequence ID" value="KAL0070964.1"/>
    <property type="molecule type" value="Genomic_DNA"/>
</dbReference>
<comment type="caution">
    <text evidence="1">The sequence shown here is derived from an EMBL/GenBank/DDBJ whole genome shotgun (WGS) entry which is preliminary data.</text>
</comment>
<dbReference type="PANTHER" id="PTHR24221:SF646">
    <property type="entry name" value="HAEMOLYSIN SECRETION ATP-BINDING PROTEIN"/>
    <property type="match status" value="1"/>
</dbReference>
<dbReference type="InterPro" id="IPR039421">
    <property type="entry name" value="Type_1_exporter"/>
</dbReference>
<gene>
    <name evidence="1" type="ORF">AAF712_002185</name>
</gene>